<keyword evidence="6" id="KW-0464">Manganese</keyword>
<evidence type="ECO:0000256" key="3">
    <source>
        <dbReference type="ARBA" id="ARBA00022723"/>
    </source>
</evidence>
<evidence type="ECO:0000256" key="6">
    <source>
        <dbReference type="ARBA" id="ARBA00023211"/>
    </source>
</evidence>
<evidence type="ECO:0000313" key="9">
    <source>
        <dbReference type="EMBL" id="WWD07602.1"/>
    </source>
</evidence>
<evidence type="ECO:0000256" key="5">
    <source>
        <dbReference type="ARBA" id="ARBA00022842"/>
    </source>
</evidence>
<dbReference type="GeneID" id="91104504"/>
<keyword evidence="10" id="KW-1185">Reference proteome</keyword>
<comment type="cofactor">
    <cofactor evidence="1">
        <name>Mn(2+)</name>
        <dbReference type="ChEBI" id="CHEBI:29035"/>
    </cofactor>
</comment>
<dbReference type="Proteomes" id="UP001358614">
    <property type="component" value="Chromosome 1"/>
</dbReference>
<sequence length="275" mass="30800">MSPSTPLEPFCTAILRTLRRSLIPPNLPRPLPAHTVRSSKPISESAILIPLMNIRDQPHLLMEVRGRGLRVHAGEVSFPGGKSDQTDDSLVHTALREAQEELAIPPSHVEILGMLEPEYSLGNKSRVWPFVGFIHSDPQPFPSIPQTLPSLPLSDLTPNPEEVSSIITLPLSALQDPSKLSIHYFRLDLNKPYYRIDCKDYLLNQHKQQQQQQQQVKGDDRHGSDQNPNRTIGLEENGESSEKLEVWGLSGWFLNKLAKRAGWMDAPPKGISPED</sequence>
<dbReference type="GO" id="GO:0010945">
    <property type="term" value="F:coenzyme A diphosphatase activity"/>
    <property type="evidence" value="ECO:0007669"/>
    <property type="project" value="InterPro"/>
</dbReference>
<evidence type="ECO:0000256" key="7">
    <source>
        <dbReference type="SAM" id="MobiDB-lite"/>
    </source>
</evidence>
<name>A0AAX4KMK3_9TREE</name>
<reference evidence="9 10" key="1">
    <citation type="submission" date="2024-01" db="EMBL/GenBank/DDBJ databases">
        <title>Comparative genomics of Cryptococcus and Kwoniella reveals pathogenesis evolution and contrasting modes of karyotype evolution via chromosome fusion or intercentromeric recombination.</title>
        <authorList>
            <person name="Coelho M.A."/>
            <person name="David-Palma M."/>
            <person name="Shea T."/>
            <person name="Bowers K."/>
            <person name="McGinley-Smith S."/>
            <person name="Mohammad A.W."/>
            <person name="Gnirke A."/>
            <person name="Yurkov A.M."/>
            <person name="Nowrousian M."/>
            <person name="Sun S."/>
            <person name="Cuomo C.A."/>
            <person name="Heitman J."/>
        </authorList>
    </citation>
    <scope>NUCLEOTIDE SEQUENCE [LARGE SCALE GENOMIC DNA]</scope>
    <source>
        <strain evidence="9 10">PYCC6329</strain>
    </source>
</reference>
<dbReference type="AlphaFoldDB" id="A0AAX4KMK3"/>
<keyword evidence="5" id="KW-0460">Magnesium</keyword>
<dbReference type="RefSeq" id="XP_066085569.1">
    <property type="nucleotide sequence ID" value="XM_066229472.1"/>
</dbReference>
<comment type="cofactor">
    <cofactor evidence="2">
        <name>Mg(2+)</name>
        <dbReference type="ChEBI" id="CHEBI:18420"/>
    </cofactor>
</comment>
<dbReference type="InterPro" id="IPR015797">
    <property type="entry name" value="NUDIX_hydrolase-like_dom_sf"/>
</dbReference>
<evidence type="ECO:0000256" key="4">
    <source>
        <dbReference type="ARBA" id="ARBA00022801"/>
    </source>
</evidence>
<accession>A0AAX4KMK3</accession>
<feature type="region of interest" description="Disordered" evidence="7">
    <location>
        <begin position="205"/>
        <end position="241"/>
    </location>
</feature>
<keyword evidence="4" id="KW-0378">Hydrolase</keyword>
<proteinExistence type="predicted"/>
<dbReference type="EMBL" id="CP144089">
    <property type="protein sequence ID" value="WWD07602.1"/>
    <property type="molecule type" value="Genomic_DNA"/>
</dbReference>
<dbReference type="Gene3D" id="3.90.79.10">
    <property type="entry name" value="Nucleoside Triphosphate Pyrophosphohydrolase"/>
    <property type="match status" value="1"/>
</dbReference>
<evidence type="ECO:0000259" key="8">
    <source>
        <dbReference type="PROSITE" id="PS51462"/>
    </source>
</evidence>
<dbReference type="SUPFAM" id="SSF55811">
    <property type="entry name" value="Nudix"/>
    <property type="match status" value="1"/>
</dbReference>
<dbReference type="GO" id="GO:0046872">
    <property type="term" value="F:metal ion binding"/>
    <property type="evidence" value="ECO:0007669"/>
    <property type="project" value="UniProtKB-KW"/>
</dbReference>
<evidence type="ECO:0000256" key="2">
    <source>
        <dbReference type="ARBA" id="ARBA00001946"/>
    </source>
</evidence>
<protein>
    <recommendedName>
        <fullName evidence="8">Nudix hydrolase domain-containing protein</fullName>
    </recommendedName>
</protein>
<dbReference type="PANTHER" id="PTHR12992:SF24">
    <property type="entry name" value="PEROXISOMAL COENZYME A DIPHOSPHATASE NUDT7"/>
    <property type="match status" value="1"/>
</dbReference>
<feature type="domain" description="Nudix hydrolase" evidence="8">
    <location>
        <begin position="42"/>
        <end position="195"/>
    </location>
</feature>
<organism evidence="9 10">
    <name type="scientific">Kwoniella europaea PYCC6329</name>
    <dbReference type="NCBI Taxonomy" id="1423913"/>
    <lineage>
        <taxon>Eukaryota</taxon>
        <taxon>Fungi</taxon>
        <taxon>Dikarya</taxon>
        <taxon>Basidiomycota</taxon>
        <taxon>Agaricomycotina</taxon>
        <taxon>Tremellomycetes</taxon>
        <taxon>Tremellales</taxon>
        <taxon>Cryptococcaceae</taxon>
        <taxon>Kwoniella</taxon>
    </lineage>
</organism>
<dbReference type="InterPro" id="IPR000086">
    <property type="entry name" value="NUDIX_hydrolase_dom"/>
</dbReference>
<gene>
    <name evidence="9" type="ORF">V865_005703</name>
</gene>
<dbReference type="KEGG" id="ker:91104504"/>
<dbReference type="InterPro" id="IPR045121">
    <property type="entry name" value="CoAse"/>
</dbReference>
<dbReference type="CDD" id="cd03426">
    <property type="entry name" value="NUDIX_CoAse_Nudt7"/>
    <property type="match status" value="1"/>
</dbReference>
<dbReference type="GO" id="GO:0015938">
    <property type="term" value="P:coenzyme A catabolic process"/>
    <property type="evidence" value="ECO:0007669"/>
    <property type="project" value="TreeGrafter"/>
</dbReference>
<dbReference type="PROSITE" id="PS51462">
    <property type="entry name" value="NUDIX"/>
    <property type="match status" value="1"/>
</dbReference>
<evidence type="ECO:0000256" key="1">
    <source>
        <dbReference type="ARBA" id="ARBA00001936"/>
    </source>
</evidence>
<evidence type="ECO:0000313" key="10">
    <source>
        <dbReference type="Proteomes" id="UP001358614"/>
    </source>
</evidence>
<keyword evidence="3" id="KW-0479">Metal-binding</keyword>
<dbReference type="Pfam" id="PF00293">
    <property type="entry name" value="NUDIX"/>
    <property type="match status" value="1"/>
</dbReference>
<dbReference type="PANTHER" id="PTHR12992">
    <property type="entry name" value="NUDIX HYDROLASE"/>
    <property type="match status" value="1"/>
</dbReference>